<dbReference type="Proteomes" id="UP000095287">
    <property type="component" value="Unplaced"/>
</dbReference>
<feature type="region of interest" description="Disordered" evidence="1">
    <location>
        <begin position="100"/>
        <end position="155"/>
    </location>
</feature>
<evidence type="ECO:0000256" key="1">
    <source>
        <dbReference type="SAM" id="MobiDB-lite"/>
    </source>
</evidence>
<protein>
    <submittedName>
        <fullName evidence="4">Acidic leucine-rich nuclear phosphoprotein 32-related protein</fullName>
    </submittedName>
</protein>
<evidence type="ECO:0000256" key="2">
    <source>
        <dbReference type="SAM" id="SignalP"/>
    </source>
</evidence>
<evidence type="ECO:0000313" key="3">
    <source>
        <dbReference type="Proteomes" id="UP000095287"/>
    </source>
</evidence>
<dbReference type="WBParaSite" id="L893_g1488.t1">
    <property type="protein sequence ID" value="L893_g1488.t1"/>
    <property type="gene ID" value="L893_g1488"/>
</dbReference>
<accession>A0A1I7YC61</accession>
<reference evidence="4" key="1">
    <citation type="submission" date="2016-11" db="UniProtKB">
        <authorList>
            <consortium name="WormBaseParasite"/>
        </authorList>
    </citation>
    <scope>IDENTIFICATION</scope>
</reference>
<proteinExistence type="predicted"/>
<feature type="compositionally biased region" description="Acidic residues" evidence="1">
    <location>
        <begin position="100"/>
        <end position="130"/>
    </location>
</feature>
<feature type="signal peptide" evidence="2">
    <location>
        <begin position="1"/>
        <end position="22"/>
    </location>
</feature>
<sequence length="155" mass="17144">MSIYFTLMAILLLSNLVRETVSVAVALGPLLAFADILRAPRPSIPFTPISSTAETTISEVTPSTAISYETGDYDYDAEYDAVEENAAKGDKEDEYSYDYAVDDEENGDDVVEGNEEGEYENEDYVEEEDGDRGYDAVEGGNEDEDYAVQEGYSYE</sequence>
<feature type="chain" id="PRO_5009311941" evidence="2">
    <location>
        <begin position="23"/>
        <end position="155"/>
    </location>
</feature>
<keyword evidence="3" id="KW-1185">Reference proteome</keyword>
<dbReference type="AlphaFoldDB" id="A0A1I7YC61"/>
<name>A0A1I7YC61_9BILA</name>
<organism evidence="3 4">
    <name type="scientific">Steinernema glaseri</name>
    <dbReference type="NCBI Taxonomy" id="37863"/>
    <lineage>
        <taxon>Eukaryota</taxon>
        <taxon>Metazoa</taxon>
        <taxon>Ecdysozoa</taxon>
        <taxon>Nematoda</taxon>
        <taxon>Chromadorea</taxon>
        <taxon>Rhabditida</taxon>
        <taxon>Tylenchina</taxon>
        <taxon>Panagrolaimomorpha</taxon>
        <taxon>Strongyloidoidea</taxon>
        <taxon>Steinernematidae</taxon>
        <taxon>Steinernema</taxon>
    </lineage>
</organism>
<evidence type="ECO:0000313" key="4">
    <source>
        <dbReference type="WBParaSite" id="L893_g1488.t1"/>
    </source>
</evidence>
<keyword evidence="2" id="KW-0732">Signal</keyword>